<keyword evidence="5 6" id="KW-0413">Isomerase</keyword>
<keyword evidence="4 6" id="KW-0697">Rotamase</keyword>
<evidence type="ECO:0000256" key="1">
    <source>
        <dbReference type="ARBA" id="ARBA00000971"/>
    </source>
</evidence>
<evidence type="ECO:0000256" key="4">
    <source>
        <dbReference type="ARBA" id="ARBA00023110"/>
    </source>
</evidence>
<dbReference type="NCBIfam" id="NF008602">
    <property type="entry name" value="PRK11570.1"/>
    <property type="match status" value="1"/>
</dbReference>
<dbReference type="PANTHER" id="PTHR43811">
    <property type="entry name" value="FKBP-TYPE PEPTIDYL-PROLYL CIS-TRANS ISOMERASE FKPA"/>
    <property type="match status" value="1"/>
</dbReference>
<dbReference type="PATRIC" id="fig|1409788.3.peg.1452"/>
<dbReference type="EC" id="5.2.1.8" evidence="7"/>
<keyword evidence="3" id="KW-0732">Signal</keyword>
<dbReference type="RefSeq" id="WP_053181102.1">
    <property type="nucleotide sequence ID" value="NZ_LGIA01000072.1"/>
</dbReference>
<proteinExistence type="inferred from homology"/>
<organism evidence="9 10">
    <name type="scientific">Sunxiuqinia dokdonensis</name>
    <dbReference type="NCBI Taxonomy" id="1409788"/>
    <lineage>
        <taxon>Bacteria</taxon>
        <taxon>Pseudomonadati</taxon>
        <taxon>Bacteroidota</taxon>
        <taxon>Bacteroidia</taxon>
        <taxon>Marinilabiliales</taxon>
        <taxon>Prolixibacteraceae</taxon>
        <taxon>Sunxiuqinia</taxon>
    </lineage>
</organism>
<comment type="similarity">
    <text evidence="2 7">Belongs to the FKBP-type PPIase family.</text>
</comment>
<sequence>MSEHKFNGELEEFSYALGLSISSNLIQSGVKTIEPGNFMLALEDIFTGQAPKLTPDEANRILQEFMEKQQSGQGKENLEQGLQFLAENREKKGVKETASGLQYEVLVEGDGEKPSPADQVKCHYHGTLIDGTVFDSSVQRGEPATFPVNGVIQGWVEALQMMKTGSKWRLYVPSDLAYGDRGAGGAIGPHTTLIFDVELLEIV</sequence>
<evidence type="ECO:0000256" key="2">
    <source>
        <dbReference type="ARBA" id="ARBA00006577"/>
    </source>
</evidence>
<dbReference type="InterPro" id="IPR046357">
    <property type="entry name" value="PPIase_dom_sf"/>
</dbReference>
<dbReference type="GO" id="GO:0006457">
    <property type="term" value="P:protein folding"/>
    <property type="evidence" value="ECO:0007669"/>
    <property type="project" value="InterPro"/>
</dbReference>
<dbReference type="Pfam" id="PF00254">
    <property type="entry name" value="FKBP_C"/>
    <property type="match status" value="1"/>
</dbReference>
<dbReference type="Proteomes" id="UP000036958">
    <property type="component" value="Unassembled WGS sequence"/>
</dbReference>
<dbReference type="Gene3D" id="3.10.50.40">
    <property type="match status" value="1"/>
</dbReference>
<dbReference type="OrthoDB" id="9814548at2"/>
<evidence type="ECO:0000313" key="9">
    <source>
        <dbReference type="EMBL" id="KOH45790.1"/>
    </source>
</evidence>
<evidence type="ECO:0000256" key="7">
    <source>
        <dbReference type="RuleBase" id="RU003915"/>
    </source>
</evidence>
<dbReference type="InterPro" id="IPR036944">
    <property type="entry name" value="PPIase_FKBP_N_sf"/>
</dbReference>
<dbReference type="AlphaFoldDB" id="A0A0L8VBC9"/>
<protein>
    <recommendedName>
        <fullName evidence="7">Peptidyl-prolyl cis-trans isomerase</fullName>
        <ecNumber evidence="7">5.2.1.8</ecNumber>
    </recommendedName>
</protein>
<evidence type="ECO:0000256" key="5">
    <source>
        <dbReference type="ARBA" id="ARBA00023235"/>
    </source>
</evidence>
<dbReference type="FunFam" id="3.10.50.40:FF:000045">
    <property type="entry name" value="Peptidyl-prolyl cis-trans isomerase"/>
    <property type="match status" value="1"/>
</dbReference>
<dbReference type="SUPFAM" id="SSF54534">
    <property type="entry name" value="FKBP-like"/>
    <property type="match status" value="1"/>
</dbReference>
<evidence type="ECO:0000256" key="3">
    <source>
        <dbReference type="ARBA" id="ARBA00022729"/>
    </source>
</evidence>
<name>A0A0L8VBC9_9BACT</name>
<evidence type="ECO:0000256" key="6">
    <source>
        <dbReference type="PROSITE-ProRule" id="PRU00277"/>
    </source>
</evidence>
<dbReference type="InterPro" id="IPR000774">
    <property type="entry name" value="PPIase_FKBP_N"/>
</dbReference>
<dbReference type="PROSITE" id="PS50059">
    <property type="entry name" value="FKBP_PPIASE"/>
    <property type="match status" value="1"/>
</dbReference>
<comment type="caution">
    <text evidence="9">The sequence shown here is derived from an EMBL/GenBank/DDBJ whole genome shotgun (WGS) entry which is preliminary data.</text>
</comment>
<dbReference type="Gene3D" id="1.10.287.460">
    <property type="entry name" value="Peptidyl-prolyl cis-trans isomerase, FKBP-type, N-terminal domain"/>
    <property type="match status" value="1"/>
</dbReference>
<evidence type="ECO:0000259" key="8">
    <source>
        <dbReference type="PROSITE" id="PS50059"/>
    </source>
</evidence>
<dbReference type="InterPro" id="IPR001179">
    <property type="entry name" value="PPIase_FKBP_dom"/>
</dbReference>
<reference evidence="10" key="1">
    <citation type="submission" date="2015-07" db="EMBL/GenBank/DDBJ databases">
        <title>Genome sequencing of Sunxiuqinia dokdonensis strain SK.</title>
        <authorList>
            <person name="Ahn S."/>
            <person name="Kim B.-C."/>
        </authorList>
    </citation>
    <scope>NUCLEOTIDE SEQUENCE [LARGE SCALE GENOMIC DNA]</scope>
    <source>
        <strain evidence="10">SK</strain>
    </source>
</reference>
<dbReference type="EMBL" id="LGIA01000072">
    <property type="protein sequence ID" value="KOH45790.1"/>
    <property type="molecule type" value="Genomic_DNA"/>
</dbReference>
<keyword evidence="10" id="KW-1185">Reference proteome</keyword>
<dbReference type="Pfam" id="PF01346">
    <property type="entry name" value="FKBP_N"/>
    <property type="match status" value="1"/>
</dbReference>
<dbReference type="PANTHER" id="PTHR43811:SF19">
    <property type="entry name" value="39 KDA FK506-BINDING NUCLEAR PROTEIN"/>
    <property type="match status" value="1"/>
</dbReference>
<accession>A0A0L8VBC9</accession>
<dbReference type="GO" id="GO:0003755">
    <property type="term" value="F:peptidyl-prolyl cis-trans isomerase activity"/>
    <property type="evidence" value="ECO:0007669"/>
    <property type="project" value="UniProtKB-UniRule"/>
</dbReference>
<evidence type="ECO:0000313" key="10">
    <source>
        <dbReference type="Proteomes" id="UP000036958"/>
    </source>
</evidence>
<dbReference type="STRING" id="1409788.NC99_14220"/>
<feature type="domain" description="PPIase FKBP-type" evidence="8">
    <location>
        <begin position="117"/>
        <end position="203"/>
    </location>
</feature>
<comment type="catalytic activity">
    <reaction evidence="1 6 7">
        <text>[protein]-peptidylproline (omega=180) = [protein]-peptidylproline (omega=0)</text>
        <dbReference type="Rhea" id="RHEA:16237"/>
        <dbReference type="Rhea" id="RHEA-COMP:10747"/>
        <dbReference type="Rhea" id="RHEA-COMP:10748"/>
        <dbReference type="ChEBI" id="CHEBI:83833"/>
        <dbReference type="ChEBI" id="CHEBI:83834"/>
        <dbReference type="EC" id="5.2.1.8"/>
    </reaction>
</comment>
<gene>
    <name evidence="9" type="ORF">NC99_14220</name>
</gene>